<accession>A0ABS6BUK0</accession>
<reference evidence="1 2" key="1">
    <citation type="submission" date="2021-06" db="EMBL/GenBank/DDBJ databases">
        <title>Clostridia strains as spoilage organisms.</title>
        <authorList>
            <person name="Wambui J."/>
            <person name="Stephan R."/>
            <person name="Stevens M.J.A."/>
        </authorList>
    </citation>
    <scope>NUCLEOTIDE SEQUENCE [LARGE SCALE GENOMIC DNA]</scope>
    <source>
        <strain evidence="1 2">DSM 14204</strain>
    </source>
</reference>
<evidence type="ECO:0000313" key="1">
    <source>
        <dbReference type="EMBL" id="MBU3160583.1"/>
    </source>
</evidence>
<name>A0ABS6BUK0_9CLOT</name>
<dbReference type="EMBL" id="JAHLDV010000030">
    <property type="protein sequence ID" value="MBU3160583.1"/>
    <property type="molecule type" value="Genomic_DNA"/>
</dbReference>
<comment type="caution">
    <text evidence="1">The sequence shown here is derived from an EMBL/GenBank/DDBJ whole genome shotgun (WGS) entry which is preliminary data.</text>
</comment>
<proteinExistence type="predicted"/>
<evidence type="ECO:0000313" key="2">
    <source>
        <dbReference type="Proteomes" id="UP000776252"/>
    </source>
</evidence>
<protein>
    <submittedName>
        <fullName evidence="1">Uncharacterized protein</fullName>
    </submittedName>
</protein>
<organism evidence="1 2">
    <name type="scientific">Clostridium frigoris</name>
    <dbReference type="NCBI Taxonomy" id="205327"/>
    <lineage>
        <taxon>Bacteria</taxon>
        <taxon>Bacillati</taxon>
        <taxon>Bacillota</taxon>
        <taxon>Clostridia</taxon>
        <taxon>Eubacteriales</taxon>
        <taxon>Clostridiaceae</taxon>
        <taxon>Clostridium</taxon>
    </lineage>
</organism>
<keyword evidence="2" id="KW-1185">Reference proteome</keyword>
<sequence>MSNCCCYCCIKALNVVLQQLQNLKIKVQITANGTENAVPSSSSVSTGVTNSLVLFGNTIISLCAIEDIRFETDNKDNIAQIIKALEETKDDECCIDTLRKIIEPGGNIGKITSTTHENLINASAKPIIATGLGTALLAEGTSGFTKYKFHLVALCQISALEYIK</sequence>
<gene>
    <name evidence="1" type="ORF">KPL37_12590</name>
</gene>
<dbReference type="Proteomes" id="UP000776252">
    <property type="component" value="Unassembled WGS sequence"/>
</dbReference>
<dbReference type="RefSeq" id="WP_216149887.1">
    <property type="nucleotide sequence ID" value="NZ_JAHLDV010000030.1"/>
</dbReference>